<organism evidence="2 3">
    <name type="scientific">Methylobacterium radiotolerans (strain ATCC 27329 / DSM 1819 / JCM 2831 / NBRC 15690 / NCIMB 10815 / 0-1)</name>
    <dbReference type="NCBI Taxonomy" id="426355"/>
    <lineage>
        <taxon>Bacteria</taxon>
        <taxon>Pseudomonadati</taxon>
        <taxon>Pseudomonadota</taxon>
        <taxon>Alphaproteobacteria</taxon>
        <taxon>Hyphomicrobiales</taxon>
        <taxon>Methylobacteriaceae</taxon>
        <taxon>Methylobacterium</taxon>
    </lineage>
</organism>
<gene>
    <name evidence="2" type="ordered locus">Mrad2831_5170</name>
</gene>
<evidence type="ECO:0000313" key="2">
    <source>
        <dbReference type="EMBL" id="ACB27127.1"/>
    </source>
</evidence>
<reference evidence="2 3" key="1">
    <citation type="submission" date="2008-03" db="EMBL/GenBank/DDBJ databases">
        <title>Complete sequence of chromosome of Methylobacterium radiotolerans JCM 2831.</title>
        <authorList>
            <consortium name="US DOE Joint Genome Institute"/>
            <person name="Copeland A."/>
            <person name="Lucas S."/>
            <person name="Lapidus A."/>
            <person name="Glavina del Rio T."/>
            <person name="Dalin E."/>
            <person name="Tice H."/>
            <person name="Bruce D."/>
            <person name="Goodwin L."/>
            <person name="Pitluck S."/>
            <person name="Kiss H."/>
            <person name="Brettin T."/>
            <person name="Detter J.C."/>
            <person name="Han C."/>
            <person name="Kuske C.R."/>
            <person name="Schmutz J."/>
            <person name="Larimer F."/>
            <person name="Land M."/>
            <person name="Hauser L."/>
            <person name="Kyrpides N."/>
            <person name="Mikhailova N."/>
            <person name="Marx C.J."/>
            <person name="Richardson P."/>
        </authorList>
    </citation>
    <scope>NUCLEOTIDE SEQUENCE [LARGE SCALE GENOMIC DNA]</scope>
    <source>
        <strain evidence="3">ATCC 27329 / DSM 1819 / JCM 2831 / NBRC 15690 / NCIMB 10815 / 0-1</strain>
    </source>
</reference>
<dbReference type="AlphaFoldDB" id="B1LW64"/>
<evidence type="ECO:0000313" key="3">
    <source>
        <dbReference type="Proteomes" id="UP000006589"/>
    </source>
</evidence>
<dbReference type="RefSeq" id="WP_012322071.1">
    <property type="nucleotide sequence ID" value="NC_010505.1"/>
</dbReference>
<accession>B1LW64</accession>
<feature type="compositionally biased region" description="Pro residues" evidence="1">
    <location>
        <begin position="84"/>
        <end position="96"/>
    </location>
</feature>
<dbReference type="GeneID" id="6141240"/>
<protein>
    <submittedName>
        <fullName evidence="2">Uncharacterized protein</fullName>
    </submittedName>
</protein>
<feature type="region of interest" description="Disordered" evidence="1">
    <location>
        <begin position="58"/>
        <end position="104"/>
    </location>
</feature>
<name>B1LW64_METRJ</name>
<dbReference type="STRING" id="426355.Mrad2831_5170"/>
<proteinExistence type="predicted"/>
<dbReference type="Proteomes" id="UP000006589">
    <property type="component" value="Chromosome"/>
</dbReference>
<dbReference type="EMBL" id="CP001001">
    <property type="protein sequence ID" value="ACB27127.1"/>
    <property type="molecule type" value="Genomic_DNA"/>
</dbReference>
<sequence>MRGYVEADLIQARKPITDQAGRDLAFCTLGHLEAEQRQAVTAERAEAIRAIRANIATFDGVTPEAEATQPDPSPSPQTTAAGPTPAPVPLPAPPASAPTQPITDAFTLSRASMCRTLAHSGIKPVGGQPASAGVTGGVAASTTSMQRTLARMGVRPGGEV</sequence>
<dbReference type="HOGENOM" id="CLU_1650172_0_0_5"/>
<evidence type="ECO:0000256" key="1">
    <source>
        <dbReference type="SAM" id="MobiDB-lite"/>
    </source>
</evidence>
<dbReference type="KEGG" id="mrd:Mrad2831_5170"/>